<comment type="caution">
    <text evidence="6">The sequence shown here is derived from an EMBL/GenBank/DDBJ whole genome shotgun (WGS) entry which is preliminary data.</text>
</comment>
<dbReference type="PANTHER" id="PTHR30118:SF6">
    <property type="entry name" value="HTH-TYPE TRANSCRIPTIONAL REGULATOR LEUO"/>
    <property type="match status" value="1"/>
</dbReference>
<feature type="domain" description="HTH lysR-type" evidence="5">
    <location>
        <begin position="7"/>
        <end position="64"/>
    </location>
</feature>
<keyword evidence="3" id="KW-0238">DNA-binding</keyword>
<dbReference type="SUPFAM" id="SSF46785">
    <property type="entry name" value="Winged helix' DNA-binding domain"/>
    <property type="match status" value="1"/>
</dbReference>
<evidence type="ECO:0000256" key="1">
    <source>
        <dbReference type="ARBA" id="ARBA00009437"/>
    </source>
</evidence>
<evidence type="ECO:0000313" key="6">
    <source>
        <dbReference type="EMBL" id="GLX85999.1"/>
    </source>
</evidence>
<dbReference type="InterPro" id="IPR050389">
    <property type="entry name" value="LysR-type_TF"/>
</dbReference>
<dbReference type="Gene3D" id="3.40.190.10">
    <property type="entry name" value="Periplasmic binding protein-like II"/>
    <property type="match status" value="2"/>
</dbReference>
<dbReference type="RefSeq" id="WP_284298593.1">
    <property type="nucleotide sequence ID" value="NZ_BSSV01000004.1"/>
</dbReference>
<proteinExistence type="inferred from homology"/>
<keyword evidence="2" id="KW-0805">Transcription regulation</keyword>
<evidence type="ECO:0000256" key="4">
    <source>
        <dbReference type="ARBA" id="ARBA00023163"/>
    </source>
</evidence>
<accession>A0ABQ6HF06</accession>
<dbReference type="PRINTS" id="PR00039">
    <property type="entry name" value="HTHLYSR"/>
</dbReference>
<dbReference type="InterPro" id="IPR000847">
    <property type="entry name" value="LysR_HTH_N"/>
</dbReference>
<gene>
    <name evidence="6" type="primary">leuO_1</name>
    <name evidence="6" type="ORF">tloyanaT_22510</name>
</gene>
<dbReference type="PROSITE" id="PS50931">
    <property type="entry name" value="HTH_LYSR"/>
    <property type="match status" value="1"/>
</dbReference>
<evidence type="ECO:0000259" key="5">
    <source>
        <dbReference type="PROSITE" id="PS50931"/>
    </source>
</evidence>
<reference evidence="6 7" key="1">
    <citation type="submission" date="2023-03" db="EMBL/GenBank/DDBJ databases">
        <title>Thalassotalea loyana LMG 22536T draft genome sequence.</title>
        <authorList>
            <person name="Sawabe T."/>
        </authorList>
    </citation>
    <scope>NUCLEOTIDE SEQUENCE [LARGE SCALE GENOMIC DNA]</scope>
    <source>
        <strain evidence="6 7">LMG 22536</strain>
    </source>
</reference>
<dbReference type="InterPro" id="IPR036388">
    <property type="entry name" value="WH-like_DNA-bd_sf"/>
</dbReference>
<sequence length="306" mass="35637">MNNFRGIDLNLLVVFTVLMNEQNLTRTGEELGMTQSAVSHALKRLRSLYNDPLFERKAGKMEPTSKARAVYPLLNQVLLDIGSTLPMKEAQSPDKLKLEYRINITNPYNAHFMKHIVEYFYRKAPGITLIVTNNVLNDPVQALRNREYDLHVDMLPLNDESCHYTKIYNDQICIIANKAHPRLANTYQITLEQYLNEKHGVILPRNTTKNIISLFTEFPYERKIAFKSQSFVDIFNATIATDMICTLPTTLAHSFSETHDFISFAPPFDYNEPSVYMSWYWGVEYYPSHRWLRDEFLQVYQSLTKS</sequence>
<evidence type="ECO:0000313" key="7">
    <source>
        <dbReference type="Proteomes" id="UP001157134"/>
    </source>
</evidence>
<protein>
    <submittedName>
        <fullName evidence="6">Transcriptional regulator LeuO</fullName>
    </submittedName>
</protein>
<dbReference type="InterPro" id="IPR005119">
    <property type="entry name" value="LysR_subst-bd"/>
</dbReference>
<dbReference type="PANTHER" id="PTHR30118">
    <property type="entry name" value="HTH-TYPE TRANSCRIPTIONAL REGULATOR LEUO-RELATED"/>
    <property type="match status" value="1"/>
</dbReference>
<organism evidence="6 7">
    <name type="scientific">Thalassotalea loyana</name>
    <dbReference type="NCBI Taxonomy" id="280483"/>
    <lineage>
        <taxon>Bacteria</taxon>
        <taxon>Pseudomonadati</taxon>
        <taxon>Pseudomonadota</taxon>
        <taxon>Gammaproteobacteria</taxon>
        <taxon>Alteromonadales</taxon>
        <taxon>Colwelliaceae</taxon>
        <taxon>Thalassotalea</taxon>
    </lineage>
</organism>
<evidence type="ECO:0000256" key="3">
    <source>
        <dbReference type="ARBA" id="ARBA00023125"/>
    </source>
</evidence>
<dbReference type="Proteomes" id="UP001157134">
    <property type="component" value="Unassembled WGS sequence"/>
</dbReference>
<comment type="similarity">
    <text evidence="1">Belongs to the LysR transcriptional regulatory family.</text>
</comment>
<keyword evidence="4" id="KW-0804">Transcription</keyword>
<dbReference type="EMBL" id="BSSV01000004">
    <property type="protein sequence ID" value="GLX85999.1"/>
    <property type="molecule type" value="Genomic_DNA"/>
</dbReference>
<dbReference type="Gene3D" id="1.10.10.10">
    <property type="entry name" value="Winged helix-like DNA-binding domain superfamily/Winged helix DNA-binding domain"/>
    <property type="match status" value="1"/>
</dbReference>
<name>A0ABQ6HF06_9GAMM</name>
<keyword evidence="7" id="KW-1185">Reference proteome</keyword>
<dbReference type="Pfam" id="PF03466">
    <property type="entry name" value="LysR_substrate"/>
    <property type="match status" value="1"/>
</dbReference>
<dbReference type="InterPro" id="IPR036390">
    <property type="entry name" value="WH_DNA-bd_sf"/>
</dbReference>
<dbReference type="SUPFAM" id="SSF53850">
    <property type="entry name" value="Periplasmic binding protein-like II"/>
    <property type="match status" value="1"/>
</dbReference>
<dbReference type="Pfam" id="PF00126">
    <property type="entry name" value="HTH_1"/>
    <property type="match status" value="1"/>
</dbReference>
<evidence type="ECO:0000256" key="2">
    <source>
        <dbReference type="ARBA" id="ARBA00023015"/>
    </source>
</evidence>